<feature type="compositionally biased region" description="Low complexity" evidence="7">
    <location>
        <begin position="2228"/>
        <end position="2251"/>
    </location>
</feature>
<feature type="compositionally biased region" description="Low complexity" evidence="7">
    <location>
        <begin position="2637"/>
        <end position="2652"/>
    </location>
</feature>
<feature type="compositionally biased region" description="Basic and acidic residues" evidence="7">
    <location>
        <begin position="2301"/>
        <end position="2310"/>
    </location>
</feature>
<feature type="compositionally biased region" description="Basic and acidic residues" evidence="7">
    <location>
        <begin position="2577"/>
        <end position="2588"/>
    </location>
</feature>
<proteinExistence type="predicted"/>
<evidence type="ECO:0000259" key="8">
    <source>
        <dbReference type="PROSITE" id="PS50157"/>
    </source>
</evidence>
<feature type="compositionally biased region" description="Basic and acidic residues" evidence="7">
    <location>
        <begin position="418"/>
        <end position="434"/>
    </location>
</feature>
<feature type="compositionally biased region" description="Basic and acidic residues" evidence="7">
    <location>
        <begin position="2337"/>
        <end position="2347"/>
    </location>
</feature>
<dbReference type="Pfam" id="PF25403">
    <property type="entry name" value="zf-C2H2_ZFAND2"/>
    <property type="match status" value="1"/>
</dbReference>
<keyword evidence="2" id="KW-0677">Repeat</keyword>
<feature type="domain" description="C2H2-type" evidence="8">
    <location>
        <begin position="842"/>
        <end position="865"/>
    </location>
</feature>
<feature type="coiled-coil region" evidence="6">
    <location>
        <begin position="2021"/>
        <end position="2048"/>
    </location>
</feature>
<dbReference type="PANTHER" id="PTHR14677:SF20">
    <property type="entry name" value="ZINC FINGER AN1-TYPE CONTAINING 2A-RELATED"/>
    <property type="match status" value="1"/>
</dbReference>
<feature type="compositionally biased region" description="Basic residues" evidence="7">
    <location>
        <begin position="1927"/>
        <end position="1944"/>
    </location>
</feature>
<feature type="domain" description="AN1-type" evidence="10">
    <location>
        <begin position="551"/>
        <end position="599"/>
    </location>
</feature>
<feature type="region of interest" description="Disordered" evidence="7">
    <location>
        <begin position="418"/>
        <end position="518"/>
    </location>
</feature>
<dbReference type="GO" id="GO:0008270">
    <property type="term" value="F:zinc ion binding"/>
    <property type="evidence" value="ECO:0007669"/>
    <property type="project" value="UniProtKB-KW"/>
</dbReference>
<feature type="region of interest" description="Disordered" evidence="7">
    <location>
        <begin position="2433"/>
        <end position="2712"/>
    </location>
</feature>
<dbReference type="PROSITE" id="PS51039">
    <property type="entry name" value="ZF_AN1"/>
    <property type="match status" value="2"/>
</dbReference>
<dbReference type="PROSITE" id="PS00028">
    <property type="entry name" value="ZINC_FINGER_C2H2_1"/>
    <property type="match status" value="1"/>
</dbReference>
<gene>
    <name evidence="11" type="primary">ZFAND2A_1</name>
    <name evidence="11" type="ORF">FOZ61_006311</name>
</gene>
<dbReference type="InterPro" id="IPR035896">
    <property type="entry name" value="AN1-like_Znf"/>
</dbReference>
<feature type="region of interest" description="Disordered" evidence="7">
    <location>
        <begin position="1689"/>
        <end position="1727"/>
    </location>
</feature>
<dbReference type="InterPro" id="IPR057357">
    <property type="entry name" value="Znf-C2H2_ZFAND2A/B"/>
</dbReference>
<feature type="compositionally biased region" description="Low complexity" evidence="7">
    <location>
        <begin position="717"/>
        <end position="726"/>
    </location>
</feature>
<evidence type="ECO:0000256" key="7">
    <source>
        <dbReference type="SAM" id="MobiDB-lite"/>
    </source>
</evidence>
<keyword evidence="3 5" id="KW-0863">Zinc-finger</keyword>
<dbReference type="Gene3D" id="4.10.1110.10">
    <property type="entry name" value="AN1-like Zinc finger"/>
    <property type="match status" value="2"/>
</dbReference>
<dbReference type="InterPro" id="IPR001876">
    <property type="entry name" value="Znf_RanBP2"/>
</dbReference>
<feature type="compositionally biased region" description="Low complexity" evidence="7">
    <location>
        <begin position="2491"/>
        <end position="2503"/>
    </location>
</feature>
<dbReference type="SUPFAM" id="SSF118310">
    <property type="entry name" value="AN1-like Zinc finger"/>
    <property type="match status" value="2"/>
</dbReference>
<feature type="region of interest" description="Disordered" evidence="7">
    <location>
        <begin position="2223"/>
        <end position="2275"/>
    </location>
</feature>
<keyword evidence="1" id="KW-0479">Metal-binding</keyword>
<evidence type="ECO:0000259" key="9">
    <source>
        <dbReference type="PROSITE" id="PS50199"/>
    </source>
</evidence>
<dbReference type="SMART" id="SM00154">
    <property type="entry name" value="ZnF_AN1"/>
    <property type="match status" value="2"/>
</dbReference>
<dbReference type="InterPro" id="IPR013087">
    <property type="entry name" value="Znf_C2H2_type"/>
</dbReference>
<feature type="domain" description="RanBP2-type" evidence="9">
    <location>
        <begin position="730"/>
        <end position="759"/>
    </location>
</feature>
<evidence type="ECO:0000256" key="3">
    <source>
        <dbReference type="ARBA" id="ARBA00022771"/>
    </source>
</evidence>
<feature type="compositionally biased region" description="Low complexity" evidence="7">
    <location>
        <begin position="2609"/>
        <end position="2625"/>
    </location>
</feature>
<dbReference type="GO" id="GO:0005737">
    <property type="term" value="C:cytoplasm"/>
    <property type="evidence" value="ECO:0007669"/>
    <property type="project" value="TreeGrafter"/>
</dbReference>
<organism evidence="11 12">
    <name type="scientific">Perkinsus olseni</name>
    <name type="common">Perkinsus atlanticus</name>
    <dbReference type="NCBI Taxonomy" id="32597"/>
    <lineage>
        <taxon>Eukaryota</taxon>
        <taxon>Sar</taxon>
        <taxon>Alveolata</taxon>
        <taxon>Perkinsozoa</taxon>
        <taxon>Perkinsea</taxon>
        <taxon>Perkinsida</taxon>
        <taxon>Perkinsidae</taxon>
        <taxon>Perkinsus</taxon>
    </lineage>
</organism>
<feature type="region of interest" description="Disordered" evidence="7">
    <location>
        <begin position="2297"/>
        <end position="2324"/>
    </location>
</feature>
<evidence type="ECO:0000313" key="11">
    <source>
        <dbReference type="EMBL" id="KAF4657351.1"/>
    </source>
</evidence>
<feature type="region of interest" description="Disordered" evidence="7">
    <location>
        <begin position="1"/>
        <end position="54"/>
    </location>
</feature>
<evidence type="ECO:0000259" key="10">
    <source>
        <dbReference type="PROSITE" id="PS51039"/>
    </source>
</evidence>
<comment type="caution">
    <text evidence="11">The sequence shown here is derived from an EMBL/GenBank/DDBJ whole genome shotgun (WGS) entry which is preliminary data.</text>
</comment>
<feature type="coiled-coil region" evidence="6">
    <location>
        <begin position="1730"/>
        <end position="1778"/>
    </location>
</feature>
<dbReference type="EMBL" id="JABAHT010000359">
    <property type="protein sequence ID" value="KAF4657351.1"/>
    <property type="molecule type" value="Genomic_DNA"/>
</dbReference>
<dbReference type="Gene3D" id="2.60.60.30">
    <property type="entry name" value="sav2460 like domains"/>
    <property type="match status" value="1"/>
</dbReference>
<feature type="domain" description="AN1-type" evidence="10">
    <location>
        <begin position="642"/>
        <end position="692"/>
    </location>
</feature>
<evidence type="ECO:0000256" key="1">
    <source>
        <dbReference type="ARBA" id="ARBA00022723"/>
    </source>
</evidence>
<keyword evidence="4" id="KW-0862">Zinc</keyword>
<feature type="region of interest" description="Disordered" evidence="7">
    <location>
        <begin position="2337"/>
        <end position="2366"/>
    </location>
</feature>
<reference evidence="11 12" key="1">
    <citation type="submission" date="2020-04" db="EMBL/GenBank/DDBJ databases">
        <title>Perkinsus olseni comparative genomics.</title>
        <authorList>
            <person name="Bogema D.R."/>
        </authorList>
    </citation>
    <scope>NUCLEOTIDE SEQUENCE [LARGE SCALE GENOMIC DNA]</scope>
    <source>
        <strain evidence="11">ATCC PRA-179</strain>
    </source>
</reference>
<evidence type="ECO:0000256" key="6">
    <source>
        <dbReference type="SAM" id="Coils"/>
    </source>
</evidence>
<dbReference type="InterPro" id="IPR000058">
    <property type="entry name" value="Znf_AN1"/>
</dbReference>
<dbReference type="PROSITE" id="PS01358">
    <property type="entry name" value="ZF_RANBP2_1"/>
    <property type="match status" value="1"/>
</dbReference>
<protein>
    <submittedName>
        <fullName evidence="11">AN1-type zinc finger protein 2A, variant 2</fullName>
    </submittedName>
</protein>
<feature type="coiled-coil region" evidence="6">
    <location>
        <begin position="2121"/>
        <end position="2148"/>
    </location>
</feature>
<keyword evidence="6" id="KW-0175">Coiled coil</keyword>
<dbReference type="CDD" id="cd20335">
    <property type="entry name" value="BRcat_RBR"/>
    <property type="match status" value="1"/>
</dbReference>
<feature type="region of interest" description="Disordered" evidence="7">
    <location>
        <begin position="1917"/>
        <end position="1969"/>
    </location>
</feature>
<dbReference type="PANTHER" id="PTHR14677">
    <property type="entry name" value="ARSENITE INDUCUBLE RNA ASSOCIATED PROTEIN AIP-1-RELATED"/>
    <property type="match status" value="1"/>
</dbReference>
<feature type="compositionally biased region" description="Polar residues" evidence="7">
    <location>
        <begin position="474"/>
        <end position="498"/>
    </location>
</feature>
<feature type="region of interest" description="Disordered" evidence="7">
    <location>
        <begin position="287"/>
        <end position="315"/>
    </location>
</feature>
<accession>A0A7J6LE06</accession>
<sequence>MSPPPSSSSPAVSSEPVHRAPVPPETSPESDEVSPMKAGATKEEMPTSLPPPPAAAAAAVPCRVTCRAPKVEIDLHASVFRRQGELTNSTSSCSYVLDGTVFFNSHSACDGAVTLDESDGGSILLDCNRIKEDRLIVMCASCYNNENILDLPGLEFLIKSEDDGRILYRATSDDIFERKFGAKLAAQVKRNRQSGLLTQLPTTSVSSTFVRLTDGGGSVHYPSVIVGVFVYDQGEWHFVRVGQTCQGTNMISMKADIASVPHKITRDKIESSGLSYPIFDLDAKSLGTNGGAQESDTASGVKGDSQEPPANSVSQEEYDALVAKFQALATAHNKLQTEYSALEIEVTHRGAKIEQLTKKYRAMESRYESVLHQSQLASSDFSMVLNQNLELKQALEDKVGTANFEKEIASLPLGPHRAEETEPVDQHIKGEHSQSARSIPKPFRGFTKMLKGSKKKSSPSGSTVVEVSIGGTPESHTPPSDMSSLTEEHSPTGTSRTSTAKHKHHRHSDAEAGSNAGDNGDVWGDGIILAVLYQGKESSSSDDDKWLLYALHLGAHCAEPYCHQQDFLPFECDRCHKEFCLDHRTYEAHHCPYLNSASYNKQQVIICPLCKSSIHLLPGETEDRAFDRHSHSSDCRPENYGKLRLQKCPVEGCRERLTEVNSYECTKCHTKVCLKHRYEDAHPCREWRARGPSRLFKRGSSGKAAAGMKNSPAVVTSSSSGSKAAGRSSRADQWRCRKCSLINNGNAAACVACGYTPPARQNCAVHVHRKASSSITGPLSCCEYAIEVAWDGRTVRKILDRSVLPGLPEPLPTCVLSPGNDIWSPHEQAKAWNRAKQNAATWQCGICGKVFKSEHYLDLHMESKHMDIANEDGVCLADYCGIFSVCHGTSLISEPRPPPEYSSHVWSSCDENELAALKEKCSLAVESCYDPHSPHRDHRMAYATLYRSHCSMLSCGARFHQHKAVQEAPYPLAGILLALIGITIIIFFSMLICVDCGCGEDILDYLGDKWRRRLVKNRQALRVHVERRTPRGNNSKHRMSTTPRMFNVEGAVYASSTAARKMAIKHGAFTLEGETEKSIRTLDEGKCQATRIAARSAGIETEEKDMKFRMPLPPPPPPVDPGEKLWTAVRMKMTVKDAMTTQLKLDQRGPGLPADRMFHGELKRHFEDLSTLCKDELNRLLKYTVYTTALNNLGDNPEIEQATVKSIKAALNAMLGRLEDYSKVIIDRSLDTLPPAGTSLETEVFKSRLLSVQLDTCVRSHEALQGKLEDTLWRLTNQALSFRHLRMAYQRDLHLLRTKLKGLLVEVEDHMRFREGSGSSAQRLLRSTKEVDEFIRKVSKSDTDVNIFDGDIYMEEETRQLLRQKEEEMKGLFNVERSRFELKIKTLLLENRTFRTQVEELSDRNHVLVMKVQHLETQVTKLSRGQAVGGASALSIISLQSLLVELRASSNAAAASEILSEGGAPEDGEIVAVSQSELDKVQASFLKLKRQCRLYGDLVAQAKTRLLQGIALAEKNSKVLVPATAARRKLWDTRLSDDLGVIAELLPLTSTGASYCQDPNTDLAIVERVLSECAKEFNALIKEINEEDEACAAATGIKPKPMRFTKADELKQEISVLTTANQVLQRRLAERVKSQEEVQAERDSMTAKLTKLETDLAARTHELNVLKQQTREKDAKLAEVDERLKKAEAAFERERRSSESSAVDLRRAQEAQAQERSKYADDSARKKSILAERERRISVQDDEIQKLQEKMASQEQRLSELKSERKELADSLKQTRSQLRYAHEAADPSMKVMGRGRTLSRAHTSAVDESVDKQDISGGQVKMLRDICAALDLPEIVDELKHRASFDSPVDVSRLIARVIGKLKSRMKGESEAEWLRKLQELEVQSATSYNARLKRERCIMWRSVIRTHSVHGAREIEQVMDTNKSAARHSRTRTGRLRKKPHKAGPTGDLQTLSEPSSSEGEDDDDVRTLFDRTDFGSKYGRLTDYVHARAITWQTALRAQEDPKNRANDVLHQSRRPSATMAAMEVEFLKDKHKSLEKQMEGMKFDIELKDYELRKIREAWIQTNDTCLIYKNAYDMELRKVAALGGEVSQLRSAEVEAAKAAVINTMQTDEAFALAVAERATEAREKMVQLSDEVERDAAELANRRHAMRRIGDAWKAQALDWTDFDFAAALAEEQAVIAGIEAVAAEDGVKEVYEELKAEASDRGEGDRAAQYGEKMEMTGMTSSSSPSPPSSSSSSLSISSSESGGISDGRGGPLRTVAKRELPQTRQASVKKVELTNRLVQELNPQSRDAFWEDAGARERERRMSGIGERGSLDQRRDSRMLMELERLRQEVKDLREDPKSAKKMSISSRGSEGRDERVEELTRELNELKVQNEALQTVQSAQTAAAERHSREEAETKEEIKKLLRQATQGFESPKTLKKISLNKLISEDEDQAQQRGRISQERYKPSSTLLRKTVKIAGTGSSGEEDGHAGSSLRPQEQPLLGARFASDDSSAARRQPSPPIADSQPGPSGRIQASTPSSEPRDGSMTARAKQLHAAGHTTGEAGAAQRARKTSQAHEGVSEGPPLEGLSAERHSVKEGARGRGKWRTRRLVPAGKARTEEPTAAVPRPEPVRVVTEAGLSDEGKEESSEYSGLTSGSSSESGAKASEDPPKVPQQPRRFEATVRSSSSSSWSFGASDAHHAGGEVSPVDGEGDEEVLRGDEVDSDVEVARTSKALETLLLPSRSCGQRVTILPRGTAGGSSETGRTTAAAHGEPGTRAIQMRQAAIAKARRATTMLAQQRSTGSQGSQDPGVVDVESLRDIFHSGSSRSLKRPAEAVPSVECVDSACQTHPSDTAIEVAMDQMSHQLRVYFGRLLEVLQAAGRARVQIRVRPEVTTHYTQTPGSFRCFGMLTRQKIDLEHPGDGQEAGPVKFGYQLAHTDHLPQVLGDFAEELISWLKLNLLQYQHARLNHMKDTDWNTSPLPAESGIDGRRLVEDFVSFLNGALNVKWPGRREQQLGLRAVYRHSAEEVAEVVRTILAVIEPLALGSGVFDDLRKDMLAQQAPPSVTTEREMPRLVDSRGGGFKMNIKGPKRRGEIVSMDTTAGELTTDLGSDGDSGKEDIVPASSATFITIQPEG</sequence>
<dbReference type="Proteomes" id="UP000570595">
    <property type="component" value="Unassembled WGS sequence"/>
</dbReference>
<dbReference type="SMART" id="SM00355">
    <property type="entry name" value="ZnF_C2H2"/>
    <property type="match status" value="1"/>
</dbReference>
<feature type="region of interest" description="Disordered" evidence="7">
    <location>
        <begin position="2739"/>
        <end position="2762"/>
    </location>
</feature>
<evidence type="ECO:0000256" key="5">
    <source>
        <dbReference type="PROSITE-ProRule" id="PRU00322"/>
    </source>
</evidence>
<evidence type="ECO:0000313" key="12">
    <source>
        <dbReference type="Proteomes" id="UP000570595"/>
    </source>
</evidence>
<feature type="region of interest" description="Disordered" evidence="7">
    <location>
        <begin position="698"/>
        <end position="726"/>
    </location>
</feature>
<name>A0A7J6LE06_PEROL</name>
<evidence type="ECO:0000256" key="2">
    <source>
        <dbReference type="ARBA" id="ARBA00022737"/>
    </source>
</evidence>
<dbReference type="OrthoDB" id="438866at2759"/>
<feature type="compositionally biased region" description="Low complexity" evidence="7">
    <location>
        <begin position="2542"/>
        <end position="2554"/>
    </location>
</feature>
<dbReference type="Pfam" id="PF01428">
    <property type="entry name" value="zf-AN1"/>
    <property type="match status" value="1"/>
</dbReference>
<evidence type="ECO:0000256" key="4">
    <source>
        <dbReference type="ARBA" id="ARBA00022833"/>
    </source>
</evidence>
<dbReference type="PROSITE" id="PS50157">
    <property type="entry name" value="ZINC_FINGER_C2H2_2"/>
    <property type="match status" value="1"/>
</dbReference>
<dbReference type="PROSITE" id="PS50199">
    <property type="entry name" value="ZF_RANBP2_2"/>
    <property type="match status" value="1"/>
</dbReference>